<feature type="region of interest" description="Disordered" evidence="1">
    <location>
        <begin position="69"/>
        <end position="91"/>
    </location>
</feature>
<evidence type="ECO:0000313" key="2">
    <source>
        <dbReference type="EMBL" id="KAK4088310.1"/>
    </source>
</evidence>
<dbReference type="EMBL" id="JAWRVI010000025">
    <property type="protein sequence ID" value="KAK4088310.1"/>
    <property type="molecule type" value="Genomic_DNA"/>
</dbReference>
<feature type="region of interest" description="Disordered" evidence="1">
    <location>
        <begin position="358"/>
        <end position="377"/>
    </location>
</feature>
<sequence>MHGASNEGTFWGWLPRPGTHCKTHTVQLVTEQDRQPGTACGDSKPAGSGNSINNEVSLQCWQDRLVVGPQSRASGRPSSGRLGLVSRGGTGGGLPTLLGAIALIAYPGTADESERGLGVKSLQHHSSVCTSRGRPPTTSTSGCSAKTAHVSSGSGRHKGDEQTQSQTAEPPGQNQNQNQNQDQDQDQGATSDGRPGEQASPQSPDEGCIWGMAAWAAVGTGYNKEARQSESSTQGEETSDPDRMTGYREHQARLADVGAMRLPGIASTASGRGGGAHQVVILHPSTSNGLDLLGELTLLDTSLLGKGIMLADVICRTSRREYSLSRQLPSPYLVPALCVVDVWRTCLQGESSRTASSAAALSKAHSPPQCGSNNQLPTAPMQGLIPSVINLVPRAGTESWHVVPFQRRVLRAVFVVSRPKSRRIRSGPWTDLGKGAQVQSDAAAATAGARQVPAIFEHLLHPTRPPPLERNEDEQQCRDRLHSEANSAVAVIAPRCCAANLWERRHRLTALPVLQACGTYGLLVFLGFGPHKSASHRADGSTFTWCTDDVPSRFPRGRTPRNQPPRSAYLGLARRIAPAPGVTAVGGFAETVRARERPARTRGPVLARVVFILPNMPVRSLGGVPGWLRGGRHRAEWDRAGNQSVAAASWRSTAFCHQIEGTGDQLVNAACNGKEASDLRTAT</sequence>
<feature type="compositionally biased region" description="Low complexity" evidence="1">
    <location>
        <begin position="72"/>
        <end position="85"/>
    </location>
</feature>
<feature type="compositionally biased region" description="Low complexity" evidence="1">
    <location>
        <begin position="130"/>
        <end position="142"/>
    </location>
</feature>
<evidence type="ECO:0000313" key="3">
    <source>
        <dbReference type="Proteomes" id="UP001287286"/>
    </source>
</evidence>
<gene>
    <name evidence="2" type="ORF">Purlil1_7189</name>
</gene>
<proteinExistence type="predicted"/>
<reference evidence="2 3" key="1">
    <citation type="journal article" date="2024" name="Microbiol. Resour. Announc.">
        <title>Genome annotations for the ascomycete fungi Trichoderma harzianum, Trichoderma aggressivum, and Purpureocillium lilacinum.</title>
        <authorList>
            <person name="Beijen E.P.W."/>
            <person name="Ohm R.A."/>
        </authorList>
    </citation>
    <scope>NUCLEOTIDE SEQUENCE [LARGE SCALE GENOMIC DNA]</scope>
    <source>
        <strain evidence="2 3">CBS 150709</strain>
    </source>
</reference>
<comment type="caution">
    <text evidence="2">The sequence shown here is derived from an EMBL/GenBank/DDBJ whole genome shotgun (WGS) entry which is preliminary data.</text>
</comment>
<keyword evidence="3" id="KW-1185">Reference proteome</keyword>
<organism evidence="2 3">
    <name type="scientific">Purpureocillium lilacinum</name>
    <name type="common">Paecilomyces lilacinus</name>
    <dbReference type="NCBI Taxonomy" id="33203"/>
    <lineage>
        <taxon>Eukaryota</taxon>
        <taxon>Fungi</taxon>
        <taxon>Dikarya</taxon>
        <taxon>Ascomycota</taxon>
        <taxon>Pezizomycotina</taxon>
        <taxon>Sordariomycetes</taxon>
        <taxon>Hypocreomycetidae</taxon>
        <taxon>Hypocreales</taxon>
        <taxon>Ophiocordycipitaceae</taxon>
        <taxon>Purpureocillium</taxon>
    </lineage>
</organism>
<evidence type="ECO:0000256" key="1">
    <source>
        <dbReference type="SAM" id="MobiDB-lite"/>
    </source>
</evidence>
<accession>A0ABR0BWF4</accession>
<feature type="region of interest" description="Disordered" evidence="1">
    <location>
        <begin position="125"/>
        <end position="207"/>
    </location>
</feature>
<name>A0ABR0BWF4_PURLI</name>
<protein>
    <submittedName>
        <fullName evidence="2">Uncharacterized protein</fullName>
    </submittedName>
</protein>
<dbReference type="Proteomes" id="UP001287286">
    <property type="component" value="Unassembled WGS sequence"/>
</dbReference>
<feature type="region of interest" description="Disordered" evidence="1">
    <location>
        <begin position="33"/>
        <end position="53"/>
    </location>
</feature>
<feature type="region of interest" description="Disordered" evidence="1">
    <location>
        <begin position="223"/>
        <end position="244"/>
    </location>
</feature>
<feature type="compositionally biased region" description="Low complexity" evidence="1">
    <location>
        <begin position="173"/>
        <end position="182"/>
    </location>
</feature>